<accession>A0ABX6PKE6</accession>
<keyword evidence="2" id="KW-1185">Reference proteome</keyword>
<organism evidence="1 2">
    <name type="scientific">Rhizobium indicum</name>
    <dbReference type="NCBI Taxonomy" id="2583231"/>
    <lineage>
        <taxon>Bacteria</taxon>
        <taxon>Pseudomonadati</taxon>
        <taxon>Pseudomonadota</taxon>
        <taxon>Alphaproteobacteria</taxon>
        <taxon>Hyphomicrobiales</taxon>
        <taxon>Rhizobiaceae</taxon>
        <taxon>Rhizobium/Agrobacterium group</taxon>
        <taxon>Rhizobium</taxon>
    </lineage>
</organism>
<reference evidence="1 2" key="1">
    <citation type="submission" date="2020-05" db="EMBL/GenBank/DDBJ databases">
        <title>Genome sequences of pea root nodulating Rhizobium spp.</title>
        <authorList>
            <person name="Rahi P."/>
        </authorList>
    </citation>
    <scope>NUCLEOTIDE SEQUENCE [LARGE SCALE GENOMIC DNA]</scope>
    <source>
        <strain evidence="2">JKLM 12A2</strain>
    </source>
</reference>
<sequence length="96" mass="10774">MLSTERDFKRGGERMAIPTQGEVEGKLLVFEVVAIACLEELLRHEHAPAVSKVRRRILHNLKERCRSLKLCAEDEKATVDYALGVLEAAVEEAGSW</sequence>
<evidence type="ECO:0000313" key="2">
    <source>
        <dbReference type="Proteomes" id="UP000305673"/>
    </source>
</evidence>
<gene>
    <name evidence="1" type="ORF">FFM53_021495</name>
</gene>
<proteinExistence type="predicted"/>
<name>A0ABX6PKE6_9HYPH</name>
<dbReference type="Proteomes" id="UP000305673">
    <property type="component" value="Chromosome"/>
</dbReference>
<dbReference type="RefSeq" id="WP_138387147.1">
    <property type="nucleotide sequence ID" value="NZ_CP054021.1"/>
</dbReference>
<protein>
    <submittedName>
        <fullName evidence="1">Uncharacterized protein</fullName>
    </submittedName>
</protein>
<dbReference type="EMBL" id="CP054021">
    <property type="protein sequence ID" value="QKK18870.1"/>
    <property type="molecule type" value="Genomic_DNA"/>
</dbReference>
<evidence type="ECO:0000313" key="1">
    <source>
        <dbReference type="EMBL" id="QKK18870.1"/>
    </source>
</evidence>